<reference evidence="4" key="1">
    <citation type="submission" date="2015-11" db="EMBL/GenBank/DDBJ databases">
        <title>De novo transcriptome assembly of four potential Pierce s Disease insect vectors from Arizona vineyards.</title>
        <authorList>
            <person name="Tassone E.E."/>
        </authorList>
    </citation>
    <scope>NUCLEOTIDE SEQUENCE</scope>
</reference>
<dbReference type="InterPro" id="IPR053012">
    <property type="entry name" value="ER-organelle_contact"/>
</dbReference>
<feature type="region of interest" description="Disordered" evidence="1">
    <location>
        <begin position="238"/>
        <end position="257"/>
    </location>
</feature>
<feature type="compositionally biased region" description="Pro residues" evidence="1">
    <location>
        <begin position="247"/>
        <end position="257"/>
    </location>
</feature>
<accession>A0A1B6FUC1</accession>
<organism evidence="4">
    <name type="scientific">Cuerna arida</name>
    <dbReference type="NCBI Taxonomy" id="1464854"/>
    <lineage>
        <taxon>Eukaryota</taxon>
        <taxon>Metazoa</taxon>
        <taxon>Ecdysozoa</taxon>
        <taxon>Arthropoda</taxon>
        <taxon>Hexapoda</taxon>
        <taxon>Insecta</taxon>
        <taxon>Pterygota</taxon>
        <taxon>Neoptera</taxon>
        <taxon>Paraneoptera</taxon>
        <taxon>Hemiptera</taxon>
        <taxon>Auchenorrhyncha</taxon>
        <taxon>Membracoidea</taxon>
        <taxon>Cicadellidae</taxon>
        <taxon>Cicadellinae</taxon>
        <taxon>Proconiini</taxon>
        <taxon>Cuerna</taxon>
    </lineage>
</organism>
<dbReference type="Pfam" id="PF00635">
    <property type="entry name" value="Motile_Sperm"/>
    <property type="match status" value="1"/>
</dbReference>
<dbReference type="InterPro" id="IPR013783">
    <property type="entry name" value="Ig-like_fold"/>
</dbReference>
<dbReference type="AlphaFoldDB" id="A0A1B6FUC1"/>
<feature type="non-terminal residue" evidence="4">
    <location>
        <position position="1"/>
    </location>
</feature>
<dbReference type="PROSITE" id="PS50202">
    <property type="entry name" value="MSP"/>
    <property type="match status" value="1"/>
</dbReference>
<protein>
    <recommendedName>
        <fullName evidence="3">MSP domain-containing protein</fullName>
    </recommendedName>
</protein>
<dbReference type="GO" id="GO:0140284">
    <property type="term" value="C:endoplasmic reticulum-endosome membrane contact site"/>
    <property type="evidence" value="ECO:0007669"/>
    <property type="project" value="TreeGrafter"/>
</dbReference>
<evidence type="ECO:0000256" key="1">
    <source>
        <dbReference type="SAM" id="MobiDB-lite"/>
    </source>
</evidence>
<dbReference type="PANTHER" id="PTHR46384">
    <property type="entry name" value="MOTILE SPERM DOMAIN-CONTAINING PROTEIN 2"/>
    <property type="match status" value="1"/>
</dbReference>
<name>A0A1B6FUC1_9HEMI</name>
<dbReference type="InterPro" id="IPR000535">
    <property type="entry name" value="MSP_dom"/>
</dbReference>
<gene>
    <name evidence="4" type="ORF">g.7703</name>
</gene>
<dbReference type="GO" id="GO:0012505">
    <property type="term" value="C:endomembrane system"/>
    <property type="evidence" value="ECO:0007669"/>
    <property type="project" value="TreeGrafter"/>
</dbReference>
<evidence type="ECO:0000313" key="4">
    <source>
        <dbReference type="EMBL" id="JAS53774.1"/>
    </source>
</evidence>
<dbReference type="InterPro" id="IPR008962">
    <property type="entry name" value="PapD-like_sf"/>
</dbReference>
<proteinExistence type="predicted"/>
<sequence length="257" mass="28338">RLDDYKKKVHFADGSPLVEVAPSFSDIDSENPSPSASKLRVSPSESVLFSQDGTELTGTVNLLNTSDRTITYKIKTTSPDKFRVRPSSGVLHPNNSTTISVLLQPGHPFGSILRDKFLVMSFTLEDNLTSPTELAELWKTADSKKVDHHRLKCMLSGQSTSSSQNGAVCSSFTHNSPGDTDQKLNQLLIGLNHLTHCNNQLETDVRLSNRLHLLCLLLLILMGGAFLYLIQRLPQVPESSTDSCYEPIPPPTDHQDL</sequence>
<keyword evidence="2" id="KW-1133">Transmembrane helix</keyword>
<dbReference type="Gene3D" id="2.60.40.10">
    <property type="entry name" value="Immunoglobulins"/>
    <property type="match status" value="1"/>
</dbReference>
<keyword evidence="2" id="KW-0812">Transmembrane</keyword>
<dbReference type="PANTHER" id="PTHR46384:SF1">
    <property type="entry name" value="MOTILE SPERM DOMAIN-CONTAINING PROTEIN 2"/>
    <property type="match status" value="1"/>
</dbReference>
<feature type="domain" description="MSP" evidence="3">
    <location>
        <begin position="38"/>
        <end position="156"/>
    </location>
</feature>
<dbReference type="SUPFAM" id="SSF49354">
    <property type="entry name" value="PapD-like"/>
    <property type="match status" value="1"/>
</dbReference>
<feature type="transmembrane region" description="Helical" evidence="2">
    <location>
        <begin position="211"/>
        <end position="230"/>
    </location>
</feature>
<dbReference type="EMBL" id="GECZ01015995">
    <property type="protein sequence ID" value="JAS53774.1"/>
    <property type="molecule type" value="Transcribed_RNA"/>
</dbReference>
<keyword evidence="2" id="KW-0472">Membrane</keyword>
<evidence type="ECO:0000256" key="2">
    <source>
        <dbReference type="SAM" id="Phobius"/>
    </source>
</evidence>
<evidence type="ECO:0000259" key="3">
    <source>
        <dbReference type="PROSITE" id="PS50202"/>
    </source>
</evidence>